<comment type="pathway">
    <text evidence="3">Protein modification; protein ubiquitination.</text>
</comment>
<keyword evidence="9" id="KW-0833">Ubl conjugation pathway</keyword>
<feature type="coiled-coil region" evidence="13">
    <location>
        <begin position="314"/>
        <end position="342"/>
    </location>
</feature>
<dbReference type="PANTHER" id="PTHR13145:SF0">
    <property type="entry name" value="E3 UBIQUITIN-PROTEIN LIGASE MARCHF6"/>
    <property type="match status" value="1"/>
</dbReference>
<accession>A0A915CR39</accession>
<protein>
    <recommendedName>
        <fullName evidence="4">RING-type E3 ubiquitin transferase</fullName>
        <ecNumber evidence="4">2.3.2.27</ecNumber>
    </recommendedName>
</protein>
<dbReference type="Proteomes" id="UP000887574">
    <property type="component" value="Unplaced"/>
</dbReference>
<dbReference type="EC" id="2.3.2.27" evidence="4"/>
<evidence type="ECO:0000256" key="1">
    <source>
        <dbReference type="ARBA" id="ARBA00000900"/>
    </source>
</evidence>
<evidence type="ECO:0000256" key="15">
    <source>
        <dbReference type="SAM" id="Phobius"/>
    </source>
</evidence>
<evidence type="ECO:0000313" key="18">
    <source>
        <dbReference type="WBParaSite" id="jg11710"/>
    </source>
</evidence>
<evidence type="ECO:0000256" key="10">
    <source>
        <dbReference type="ARBA" id="ARBA00022833"/>
    </source>
</evidence>
<feature type="domain" description="RING-CH-type" evidence="16">
    <location>
        <begin position="85"/>
        <end position="145"/>
    </location>
</feature>
<feature type="transmembrane region" description="Helical" evidence="15">
    <location>
        <begin position="521"/>
        <end position="542"/>
    </location>
</feature>
<dbReference type="FunFam" id="3.30.40.10:FF:000287">
    <property type="entry name" value="RING finger membrane protein"/>
    <property type="match status" value="1"/>
</dbReference>
<feature type="transmembrane region" description="Helical" evidence="15">
    <location>
        <begin position="165"/>
        <end position="190"/>
    </location>
</feature>
<dbReference type="SUPFAM" id="SSF57850">
    <property type="entry name" value="RING/U-box"/>
    <property type="match status" value="1"/>
</dbReference>
<feature type="transmembrane region" description="Helical" evidence="15">
    <location>
        <begin position="386"/>
        <end position="409"/>
    </location>
</feature>
<evidence type="ECO:0000256" key="7">
    <source>
        <dbReference type="ARBA" id="ARBA00022723"/>
    </source>
</evidence>
<keyword evidence="8" id="KW-0863">Zinc-finger</keyword>
<proteinExistence type="predicted"/>
<keyword evidence="12 15" id="KW-0472">Membrane</keyword>
<sequence>MEPPDINGPTPAPLCDEASCSQATMDPVSPPEKKVAEAAALAHPAVVAAPAKPADVPGTSLRSRLMNNILNSARSFGHHYQSEEHDEHDQDICRVCRLTGEDSTLYHPCLCTGSIKYVHQDCLMQWLKYSKKEVCELCNHKFSFKPVYREDMPERLPLYDLVKGVFVIAVRFLRLLLTYSIVCICWLGLVPLMASRIYRIVFSGLVSSVFSLRILNLFSTENIAVDIVRGSVIVAIFLCTFISLVWLREQIMNGAPPYFLHLPVVANAQEENAAAPADENNNNNGEAAAQEAEVVAEVAVEGEQNQEEQPADVQNGNQERMAQALEALAQAQNQLAQELNNLQQPPPAAAVANNPAEAVVVQNVEDAQRIVDDFTWQRLLGFDGTLAFVEHVVWTILLNVVFNVVFLYWPAQTGAFLFSLLGYSGKISYFEMPICILAGYLVVVFHSLVLHTFAKWFGIKTLYTMSAMVYLMLKVFLLIIVEVVLFPIICGCWLDICSLPLTGATLEGRIKSFQSYPSSSIFLHWLIGMVYVFYSASFILVLRELLRPGVLWFIRNLNDPEFNPILEMIQQPLTRHLRRLIASTTLFFSIILLVVYFPLKLIRSTFPSILPYVFTATADTPLGEFSLELILLQIVMPTILEYSKAFSILKRLVRLWCRVVGGWLGLDSYLLPAKARNAGGGAAAGNNQPRNAIRRLANNEANADQAPEDEGPLAVAAPQPEDIEVDGLEVEEVEVVEQEEEELLVALPAAEPAVEPVAAAPANNNNNHLAARHQALLMMREPTNYEAYKKPEWFGARIAGLLVCLAVTAVIISYLFFVLPVSLGRALLSYLAVGGGHPVHDLYTVSAGLYFCWLVAKVWMITHEWFQKGWDYVKKVFHSTAWLALRLLLVAGSGTTESEHQPDSIVFPWKEWAMGVVHFKIFCASVLMGPDWWLKTVFEQVYADGVRGFRLQQLYIQLIVP</sequence>
<evidence type="ECO:0000256" key="2">
    <source>
        <dbReference type="ARBA" id="ARBA00004141"/>
    </source>
</evidence>
<evidence type="ECO:0000259" key="16">
    <source>
        <dbReference type="PROSITE" id="PS51292"/>
    </source>
</evidence>
<reference evidence="18" key="1">
    <citation type="submission" date="2022-11" db="UniProtKB">
        <authorList>
            <consortium name="WormBaseParasite"/>
        </authorList>
    </citation>
    <scope>IDENTIFICATION</scope>
</reference>
<evidence type="ECO:0000256" key="5">
    <source>
        <dbReference type="ARBA" id="ARBA00022679"/>
    </source>
</evidence>
<dbReference type="PROSITE" id="PS51292">
    <property type="entry name" value="ZF_RING_CH"/>
    <property type="match status" value="1"/>
</dbReference>
<dbReference type="InterPro" id="IPR011016">
    <property type="entry name" value="Znf_RING-CH"/>
</dbReference>
<keyword evidence="6 15" id="KW-0812">Transmembrane</keyword>
<evidence type="ECO:0000256" key="9">
    <source>
        <dbReference type="ARBA" id="ARBA00022786"/>
    </source>
</evidence>
<dbReference type="CDD" id="cd16702">
    <property type="entry name" value="RING_CH-C4HC3_MARCH6"/>
    <property type="match status" value="1"/>
</dbReference>
<dbReference type="WBParaSite" id="jg11710">
    <property type="protein sequence ID" value="jg11710"/>
    <property type="gene ID" value="jg11710"/>
</dbReference>
<keyword evidence="13" id="KW-0175">Coiled coil</keyword>
<dbReference type="GO" id="GO:0036503">
    <property type="term" value="P:ERAD pathway"/>
    <property type="evidence" value="ECO:0007669"/>
    <property type="project" value="TreeGrafter"/>
</dbReference>
<comment type="catalytic activity">
    <reaction evidence="1">
        <text>S-ubiquitinyl-[E2 ubiquitin-conjugating enzyme]-L-cysteine + [acceptor protein]-L-lysine = [E2 ubiquitin-conjugating enzyme]-L-cysteine + N(6)-ubiquitinyl-[acceptor protein]-L-lysine.</text>
        <dbReference type="EC" id="2.3.2.27"/>
    </reaction>
</comment>
<dbReference type="InterPro" id="IPR013083">
    <property type="entry name" value="Znf_RING/FYVE/PHD"/>
</dbReference>
<keyword evidence="11 15" id="KW-1133">Transmembrane helix</keyword>
<keyword evidence="17" id="KW-1185">Reference proteome</keyword>
<evidence type="ECO:0000313" key="17">
    <source>
        <dbReference type="Proteomes" id="UP000887574"/>
    </source>
</evidence>
<dbReference type="GO" id="GO:0008270">
    <property type="term" value="F:zinc ion binding"/>
    <property type="evidence" value="ECO:0007669"/>
    <property type="project" value="UniProtKB-KW"/>
</dbReference>
<feature type="transmembrane region" description="Helical" evidence="15">
    <location>
        <begin position="227"/>
        <end position="247"/>
    </location>
</feature>
<dbReference type="Pfam" id="PF23113">
    <property type="entry name" value="MARCHF6_C"/>
    <property type="match status" value="1"/>
</dbReference>
<feature type="region of interest" description="Disordered" evidence="14">
    <location>
        <begin position="1"/>
        <end position="36"/>
    </location>
</feature>
<feature type="transmembrane region" description="Helical" evidence="15">
    <location>
        <begin position="842"/>
        <end position="860"/>
    </location>
</feature>
<evidence type="ECO:0000256" key="12">
    <source>
        <dbReference type="ARBA" id="ARBA00023136"/>
    </source>
</evidence>
<evidence type="ECO:0000256" key="6">
    <source>
        <dbReference type="ARBA" id="ARBA00022692"/>
    </source>
</evidence>
<feature type="transmembrane region" description="Helical" evidence="15">
    <location>
        <begin position="429"/>
        <end position="454"/>
    </location>
</feature>
<comment type="subcellular location">
    <subcellularLocation>
        <location evidence="2">Membrane</location>
        <topology evidence="2">Multi-pass membrane protein</topology>
    </subcellularLocation>
</comment>
<dbReference type="AlphaFoldDB" id="A0A915CR39"/>
<dbReference type="GO" id="GO:0005789">
    <property type="term" value="C:endoplasmic reticulum membrane"/>
    <property type="evidence" value="ECO:0007669"/>
    <property type="project" value="TreeGrafter"/>
</dbReference>
<name>A0A915CR39_9BILA</name>
<feature type="transmembrane region" description="Helical" evidence="15">
    <location>
        <begin position="475"/>
        <end position="501"/>
    </location>
</feature>
<evidence type="ECO:0000256" key="3">
    <source>
        <dbReference type="ARBA" id="ARBA00004906"/>
    </source>
</evidence>
<evidence type="ECO:0000256" key="4">
    <source>
        <dbReference type="ARBA" id="ARBA00012483"/>
    </source>
</evidence>
<keyword evidence="7" id="KW-0479">Metal-binding</keyword>
<dbReference type="Pfam" id="PF12906">
    <property type="entry name" value="RINGv"/>
    <property type="match status" value="1"/>
</dbReference>
<dbReference type="Gene3D" id="3.30.40.10">
    <property type="entry name" value="Zinc/RING finger domain, C3HC4 (zinc finger)"/>
    <property type="match status" value="1"/>
</dbReference>
<keyword evidence="10" id="KW-0862">Zinc</keyword>
<evidence type="ECO:0000256" key="13">
    <source>
        <dbReference type="SAM" id="Coils"/>
    </source>
</evidence>
<feature type="transmembrane region" description="Helical" evidence="15">
    <location>
        <begin position="580"/>
        <end position="602"/>
    </location>
</feature>
<keyword evidence="5" id="KW-0808">Transferase</keyword>
<feature type="transmembrane region" description="Helical" evidence="15">
    <location>
        <begin position="197"/>
        <end position="215"/>
    </location>
</feature>
<dbReference type="SMART" id="SM00744">
    <property type="entry name" value="RINGv"/>
    <property type="match status" value="1"/>
</dbReference>
<dbReference type="GO" id="GO:0061630">
    <property type="term" value="F:ubiquitin protein ligase activity"/>
    <property type="evidence" value="ECO:0007669"/>
    <property type="project" value="UniProtKB-EC"/>
</dbReference>
<evidence type="ECO:0000256" key="11">
    <source>
        <dbReference type="ARBA" id="ARBA00022989"/>
    </source>
</evidence>
<dbReference type="InterPro" id="IPR056521">
    <property type="entry name" value="MARCHF6-like_C"/>
</dbReference>
<evidence type="ECO:0000256" key="8">
    <source>
        <dbReference type="ARBA" id="ARBA00022771"/>
    </source>
</evidence>
<organism evidence="17 18">
    <name type="scientific">Ditylenchus dipsaci</name>
    <dbReference type="NCBI Taxonomy" id="166011"/>
    <lineage>
        <taxon>Eukaryota</taxon>
        <taxon>Metazoa</taxon>
        <taxon>Ecdysozoa</taxon>
        <taxon>Nematoda</taxon>
        <taxon>Chromadorea</taxon>
        <taxon>Rhabditida</taxon>
        <taxon>Tylenchina</taxon>
        <taxon>Tylenchomorpha</taxon>
        <taxon>Sphaerularioidea</taxon>
        <taxon>Anguinidae</taxon>
        <taxon>Anguininae</taxon>
        <taxon>Ditylenchus</taxon>
    </lineage>
</organism>
<feature type="transmembrane region" description="Helical" evidence="15">
    <location>
        <begin position="622"/>
        <end position="642"/>
    </location>
</feature>
<evidence type="ECO:0000256" key="14">
    <source>
        <dbReference type="SAM" id="MobiDB-lite"/>
    </source>
</evidence>
<feature type="transmembrane region" description="Helical" evidence="15">
    <location>
        <begin position="798"/>
        <end position="822"/>
    </location>
</feature>
<dbReference type="PANTHER" id="PTHR13145">
    <property type="entry name" value="SSM4 PROTEIN"/>
    <property type="match status" value="1"/>
</dbReference>